<evidence type="ECO:0000256" key="2">
    <source>
        <dbReference type="ARBA" id="ARBA00023002"/>
    </source>
</evidence>
<dbReference type="Proteomes" id="UP000575985">
    <property type="component" value="Unassembled WGS sequence"/>
</dbReference>
<accession>A0A853BMP1</accession>
<gene>
    <name evidence="4" type="ORF">HNR12_002214</name>
</gene>
<keyword evidence="5" id="KW-1185">Reference proteome</keyword>
<dbReference type="Pfam" id="PF08240">
    <property type="entry name" value="ADH_N"/>
    <property type="match status" value="1"/>
</dbReference>
<dbReference type="EMBL" id="JACCFO010000001">
    <property type="protein sequence ID" value="NYI95937.1"/>
    <property type="molecule type" value="Genomic_DNA"/>
</dbReference>
<dbReference type="InterPro" id="IPR011032">
    <property type="entry name" value="GroES-like_sf"/>
</dbReference>
<comment type="caution">
    <text evidence="4">The sequence shown here is derived from an EMBL/GenBank/DDBJ whole genome shotgun (WGS) entry which is preliminary data.</text>
</comment>
<dbReference type="GO" id="GO:0016491">
    <property type="term" value="F:oxidoreductase activity"/>
    <property type="evidence" value="ECO:0007669"/>
    <property type="project" value="UniProtKB-KW"/>
</dbReference>
<keyword evidence="2" id="KW-0560">Oxidoreductase</keyword>
<organism evidence="4 5">
    <name type="scientific">Streptomonospora nanhaiensis</name>
    <dbReference type="NCBI Taxonomy" id="1323731"/>
    <lineage>
        <taxon>Bacteria</taxon>
        <taxon>Bacillati</taxon>
        <taxon>Actinomycetota</taxon>
        <taxon>Actinomycetes</taxon>
        <taxon>Streptosporangiales</taxon>
        <taxon>Nocardiopsidaceae</taxon>
        <taxon>Streptomonospora</taxon>
    </lineage>
</organism>
<dbReference type="RefSeq" id="WP_179767384.1">
    <property type="nucleotide sequence ID" value="NZ_JACCFO010000001.1"/>
</dbReference>
<comment type="cofactor">
    <cofactor evidence="1">
        <name>Zn(2+)</name>
        <dbReference type="ChEBI" id="CHEBI:29105"/>
    </cofactor>
</comment>
<dbReference type="InterPro" id="IPR036291">
    <property type="entry name" value="NAD(P)-bd_dom_sf"/>
</dbReference>
<dbReference type="Gene3D" id="3.40.50.720">
    <property type="entry name" value="NAD(P)-binding Rossmann-like Domain"/>
    <property type="match status" value="1"/>
</dbReference>
<proteinExistence type="predicted"/>
<protein>
    <submittedName>
        <fullName evidence="4">Threonine dehydrogenase-like Zn-dependent dehydrogenase</fullName>
    </submittedName>
</protein>
<feature type="domain" description="Alcohol dehydrogenase-like N-terminal" evidence="3">
    <location>
        <begin position="22"/>
        <end position="125"/>
    </location>
</feature>
<dbReference type="AlphaFoldDB" id="A0A853BMP1"/>
<dbReference type="PANTHER" id="PTHR43401">
    <property type="entry name" value="L-THREONINE 3-DEHYDROGENASE"/>
    <property type="match status" value="1"/>
</dbReference>
<dbReference type="SUPFAM" id="SSF51735">
    <property type="entry name" value="NAD(P)-binding Rossmann-fold domains"/>
    <property type="match status" value="1"/>
</dbReference>
<dbReference type="PANTHER" id="PTHR43401:SF2">
    <property type="entry name" value="L-THREONINE 3-DEHYDROGENASE"/>
    <property type="match status" value="1"/>
</dbReference>
<name>A0A853BMP1_9ACTN</name>
<dbReference type="Gene3D" id="3.90.180.10">
    <property type="entry name" value="Medium-chain alcohol dehydrogenases, catalytic domain"/>
    <property type="match status" value="1"/>
</dbReference>
<dbReference type="SUPFAM" id="SSF50129">
    <property type="entry name" value="GroES-like"/>
    <property type="match status" value="1"/>
</dbReference>
<dbReference type="InterPro" id="IPR050129">
    <property type="entry name" value="Zn_alcohol_dh"/>
</dbReference>
<evidence type="ECO:0000256" key="1">
    <source>
        <dbReference type="ARBA" id="ARBA00001947"/>
    </source>
</evidence>
<evidence type="ECO:0000313" key="5">
    <source>
        <dbReference type="Proteomes" id="UP000575985"/>
    </source>
</evidence>
<sequence>MRAWEVRAGALGLHDDEAARPGAGEVALRVTHTGVCGSDTAKLLRPADFALPEPWRPGHEVVGTTPAGEAAAVDPLVPCARPDRCDRCAAGDTHLCPDLRRLGWDLPGGFAERVAVPASALHPLPRGVDPLHAVLADPAAVAVHGLRCSPVGPPGRLAVVGAGPVGLLTALYAHRLGWRTTVVHRDGRAPGPALAAVLPAALRPRSAAREGAFDAVVDAASGGDAAPLETAIALVRDGGTVVVQNAYAPGVALPTPLRDLFRRSIRLVGSFSHCRRGPGDFPLALSLLADAPEAARHLVTPAGPLDALPTALTRSGPRTTRQALVLPE</sequence>
<evidence type="ECO:0000259" key="3">
    <source>
        <dbReference type="Pfam" id="PF08240"/>
    </source>
</evidence>
<dbReference type="InterPro" id="IPR013154">
    <property type="entry name" value="ADH-like_N"/>
</dbReference>
<reference evidence="4 5" key="1">
    <citation type="submission" date="2020-07" db="EMBL/GenBank/DDBJ databases">
        <title>Sequencing the genomes of 1000 actinobacteria strains.</title>
        <authorList>
            <person name="Klenk H.-P."/>
        </authorList>
    </citation>
    <scope>NUCLEOTIDE SEQUENCE [LARGE SCALE GENOMIC DNA]</scope>
    <source>
        <strain evidence="4 5">DSM 45927</strain>
    </source>
</reference>
<evidence type="ECO:0000313" key="4">
    <source>
        <dbReference type="EMBL" id="NYI95937.1"/>
    </source>
</evidence>